<dbReference type="AlphaFoldDB" id="A0A0A6PE53"/>
<keyword evidence="2" id="KW-1185">Reference proteome</keyword>
<dbReference type="Proteomes" id="UP000030428">
    <property type="component" value="Unassembled WGS sequence"/>
</dbReference>
<evidence type="ECO:0000313" key="1">
    <source>
        <dbReference type="EMBL" id="KHD10275.1"/>
    </source>
</evidence>
<dbReference type="EMBL" id="JSZA02000106">
    <property type="protein sequence ID" value="KHD10275.1"/>
    <property type="molecule type" value="Genomic_DNA"/>
</dbReference>
<reference evidence="1 2" key="1">
    <citation type="journal article" date="2016" name="Front. Microbiol.">
        <title>Single-Cell (Meta-)Genomics of a Dimorphic Candidatus Thiomargarita nelsonii Reveals Genomic Plasticity.</title>
        <authorList>
            <person name="Flood B.E."/>
            <person name="Fliss P."/>
            <person name="Jones D.S."/>
            <person name="Dick G.J."/>
            <person name="Jain S."/>
            <person name="Kaster A.K."/>
            <person name="Winkel M."/>
            <person name="Mussmann M."/>
            <person name="Bailey J."/>
        </authorList>
    </citation>
    <scope>NUCLEOTIDE SEQUENCE [LARGE SCALE GENOMIC DNA]</scope>
    <source>
        <strain evidence="1">Hydrate Ridge</strain>
    </source>
</reference>
<accession>A0A0A6PE53</accession>
<gene>
    <name evidence="1" type="ORF">PN36_22610</name>
</gene>
<organism evidence="1 2">
    <name type="scientific">Candidatus Thiomargarita nelsonii</name>
    <dbReference type="NCBI Taxonomy" id="1003181"/>
    <lineage>
        <taxon>Bacteria</taxon>
        <taxon>Pseudomonadati</taxon>
        <taxon>Pseudomonadota</taxon>
        <taxon>Gammaproteobacteria</taxon>
        <taxon>Thiotrichales</taxon>
        <taxon>Thiotrichaceae</taxon>
        <taxon>Thiomargarita</taxon>
    </lineage>
</organism>
<protein>
    <submittedName>
        <fullName evidence="1">Uncharacterized protein</fullName>
    </submittedName>
</protein>
<comment type="caution">
    <text evidence="1">The sequence shown here is derived from an EMBL/GenBank/DDBJ whole genome shotgun (WGS) entry which is preliminary data.</text>
</comment>
<evidence type="ECO:0000313" key="2">
    <source>
        <dbReference type="Proteomes" id="UP000030428"/>
    </source>
</evidence>
<proteinExistence type="predicted"/>
<name>A0A0A6PE53_9GAMM</name>
<sequence length="147" mass="16660">MKRAPYRFLGGEMSWLAVIGAAGDNVIYYYKDVNGDSVIEAQNAYTKENYTLVESDTTVQFLSGKGHIVLRIFKNKSSDFIDLATLKAVSINLADYQKIILRTGFDNLAGSYTKRDYTTYTPYDIRGVIHKSKRRINGQLVKGRILF</sequence>